<dbReference type="GO" id="GO:0030692">
    <property type="term" value="C:Noc4p-Nop14p complex"/>
    <property type="evidence" value="ECO:0007669"/>
    <property type="project" value="TreeGrafter"/>
</dbReference>
<accession>M2MPP2</accession>
<name>M2MPP2_BAUPA</name>
<reference evidence="4 5" key="1">
    <citation type="journal article" date="2012" name="PLoS Pathog.">
        <title>Diverse lifestyles and strategies of plant pathogenesis encoded in the genomes of eighteen Dothideomycetes fungi.</title>
        <authorList>
            <person name="Ohm R.A."/>
            <person name="Feau N."/>
            <person name="Henrissat B."/>
            <person name="Schoch C.L."/>
            <person name="Horwitz B.A."/>
            <person name="Barry K.W."/>
            <person name="Condon B.J."/>
            <person name="Copeland A.C."/>
            <person name="Dhillon B."/>
            <person name="Glaser F."/>
            <person name="Hesse C.N."/>
            <person name="Kosti I."/>
            <person name="LaButti K."/>
            <person name="Lindquist E.A."/>
            <person name="Lucas S."/>
            <person name="Salamov A.A."/>
            <person name="Bradshaw R.E."/>
            <person name="Ciuffetti L."/>
            <person name="Hamelin R.C."/>
            <person name="Kema G.H.J."/>
            <person name="Lawrence C."/>
            <person name="Scott J.A."/>
            <person name="Spatafora J.W."/>
            <person name="Turgeon B.G."/>
            <person name="de Wit P.J.G.M."/>
            <person name="Zhong S."/>
            <person name="Goodwin S.B."/>
            <person name="Grigoriev I.V."/>
        </authorList>
    </citation>
    <scope>NUCLEOTIDE SEQUENCE [LARGE SCALE GENOMIC DNA]</scope>
    <source>
        <strain evidence="4 5">UAMH 10762</strain>
    </source>
</reference>
<dbReference type="PANTHER" id="PTHR12455">
    <property type="entry name" value="NUCLEOLAR COMPLEX PROTEIN 4"/>
    <property type="match status" value="1"/>
</dbReference>
<dbReference type="Pfam" id="PF03914">
    <property type="entry name" value="CBF"/>
    <property type="match status" value="1"/>
</dbReference>
<dbReference type="HOGENOM" id="CLU_015945_1_0_1"/>
<dbReference type="RefSeq" id="XP_007679576.1">
    <property type="nucleotide sequence ID" value="XM_007681386.1"/>
</dbReference>
<dbReference type="EMBL" id="KB445560">
    <property type="protein sequence ID" value="EMC93413.1"/>
    <property type="molecule type" value="Genomic_DNA"/>
</dbReference>
<dbReference type="InterPro" id="IPR027193">
    <property type="entry name" value="Noc4"/>
</dbReference>
<dbReference type="GeneID" id="19110114"/>
<dbReference type="GO" id="GO:0042254">
    <property type="term" value="P:ribosome biogenesis"/>
    <property type="evidence" value="ECO:0007669"/>
    <property type="project" value="InterPro"/>
</dbReference>
<comment type="similarity">
    <text evidence="1">Belongs to the CBF/MAK21 family.</text>
</comment>
<gene>
    <name evidence="4" type="ORF">BAUCODRAFT_239929</name>
</gene>
<feature type="region of interest" description="Disordered" evidence="2">
    <location>
        <begin position="1"/>
        <end position="41"/>
    </location>
</feature>
<dbReference type="InterPro" id="IPR005612">
    <property type="entry name" value="CCAAT-binding_factor"/>
</dbReference>
<feature type="domain" description="CCAAT-binding factor" evidence="3">
    <location>
        <begin position="325"/>
        <end position="486"/>
    </location>
</feature>
<sequence>MPGLVAEPTGVRKRKLDDTAARDVALKSRKAPKTAAAGESTEEKVLRLEEQVLHGREHYNNIVELQRLQRNYETKPRAASLAAVSLCRVFCRLIAADELRKRGGASDADIQIVRWLKARLREYVQSSTEWIGVPDPAQESTALTLLMRIVKVEIAQDVKQAEQAWKTESSTFWRVLKALLEKTEAEGARQEFVERYVEEHDDVRFYTLFVVKQILATSHLDREAATRNAIELLTQIEDVPKSDDDLQHWYGQPPSEGHKQLRSLNAHRKVAQEAWLTIFRSKLTPDQRKRIISVATTHLLPWFSTRSELLTDFLTDTFNASGSLALLALNSIFYLITEKNIDYPEFYTKLYSLLDEDIMHSKHRSRFFRLLETFMSSSHLPAAMVASFMKRLARLSLQAPPAAIVWVVPWVYNMMRQHPSCTFMLHRPYHPAHAIWSAKSEPAEDGMNDPFNPSEGDPNLTGAIDSSLWELESLQSHYHPNVATLAKILGQQFTKDKYNLEDFLDHSYGTLVEAELKKEMKKEPVVEWEIPKRIITTEDGGLDRIGGLLRDALSVA</sequence>
<protein>
    <recommendedName>
        <fullName evidence="3">CCAAT-binding factor domain-containing protein</fullName>
    </recommendedName>
</protein>
<evidence type="ECO:0000256" key="1">
    <source>
        <dbReference type="ARBA" id="ARBA00007797"/>
    </source>
</evidence>
<proteinExistence type="inferred from homology"/>
<dbReference type="AlphaFoldDB" id="M2MPP2"/>
<evidence type="ECO:0000259" key="3">
    <source>
        <dbReference type="Pfam" id="PF03914"/>
    </source>
</evidence>
<evidence type="ECO:0000313" key="4">
    <source>
        <dbReference type="EMBL" id="EMC93413.1"/>
    </source>
</evidence>
<keyword evidence="5" id="KW-1185">Reference proteome</keyword>
<dbReference type="OMA" id="YYNNIVT"/>
<dbReference type="OrthoDB" id="10263185at2759"/>
<evidence type="ECO:0000313" key="5">
    <source>
        <dbReference type="Proteomes" id="UP000011761"/>
    </source>
</evidence>
<feature type="compositionally biased region" description="Basic and acidic residues" evidence="2">
    <location>
        <begin position="15"/>
        <end position="26"/>
    </location>
</feature>
<dbReference type="PANTHER" id="PTHR12455:SF0">
    <property type="entry name" value="NUCLEOLAR COMPLEX PROTEIN 4 HOMOLOG"/>
    <property type="match status" value="1"/>
</dbReference>
<evidence type="ECO:0000256" key="2">
    <source>
        <dbReference type="SAM" id="MobiDB-lite"/>
    </source>
</evidence>
<dbReference type="Proteomes" id="UP000011761">
    <property type="component" value="Unassembled WGS sequence"/>
</dbReference>
<dbReference type="eggNOG" id="KOG2154">
    <property type="taxonomic scope" value="Eukaryota"/>
</dbReference>
<organism evidence="4 5">
    <name type="scientific">Baudoinia panamericana (strain UAMH 10762)</name>
    <name type="common">Angels' share fungus</name>
    <name type="synonym">Baudoinia compniacensis (strain UAMH 10762)</name>
    <dbReference type="NCBI Taxonomy" id="717646"/>
    <lineage>
        <taxon>Eukaryota</taxon>
        <taxon>Fungi</taxon>
        <taxon>Dikarya</taxon>
        <taxon>Ascomycota</taxon>
        <taxon>Pezizomycotina</taxon>
        <taxon>Dothideomycetes</taxon>
        <taxon>Dothideomycetidae</taxon>
        <taxon>Mycosphaerellales</taxon>
        <taxon>Teratosphaeriaceae</taxon>
        <taxon>Baudoinia</taxon>
    </lineage>
</organism>
<dbReference type="GO" id="GO:0032040">
    <property type="term" value="C:small-subunit processome"/>
    <property type="evidence" value="ECO:0007669"/>
    <property type="project" value="TreeGrafter"/>
</dbReference>
<dbReference type="STRING" id="717646.M2MPP2"/>
<dbReference type="KEGG" id="bcom:BAUCODRAFT_239929"/>